<sequence>MASTDSITDSITTWNNMRLKNLEEIKNLFTNTGNHFSLSLGNTSICSHKLHVYFAYSDGALQFYAIPSDSDERNKERPVEDLALFSIPLSTQMTKILSENPADEKYIDWINNWCNDSIRNNWLDNVSKNGNVIQAFVINTADFMMNTTHKCYLALRPTSENENIYMIDLVVENTKTNDILNAGSGETEGGIEPQFRDMARPVPPFGQEGHLSTEATNFGLLGSLGIN</sequence>
<dbReference type="AlphaFoldDB" id="A0A7L4ZQ15"/>
<proteinExistence type="predicted"/>
<dbReference type="OrthoDB" id="1446045at2"/>
<keyword evidence="2" id="KW-1185">Reference proteome</keyword>
<dbReference type="RefSeq" id="WP_160131143.1">
    <property type="nucleotide sequence ID" value="NZ_CP019288.1"/>
</dbReference>
<gene>
    <name evidence="1" type="ORF">IMCC3317_39940</name>
</gene>
<evidence type="ECO:0000313" key="1">
    <source>
        <dbReference type="EMBL" id="QHI38600.1"/>
    </source>
</evidence>
<organism evidence="1 2">
    <name type="scientific">Kordia antarctica</name>
    <dbReference type="NCBI Taxonomy" id="1218801"/>
    <lineage>
        <taxon>Bacteria</taxon>
        <taxon>Pseudomonadati</taxon>
        <taxon>Bacteroidota</taxon>
        <taxon>Flavobacteriia</taxon>
        <taxon>Flavobacteriales</taxon>
        <taxon>Flavobacteriaceae</taxon>
        <taxon>Kordia</taxon>
    </lineage>
</organism>
<dbReference type="EMBL" id="CP019288">
    <property type="protein sequence ID" value="QHI38600.1"/>
    <property type="molecule type" value="Genomic_DNA"/>
</dbReference>
<protein>
    <submittedName>
        <fullName evidence="1">Uncharacterized protein</fullName>
    </submittedName>
</protein>
<accession>A0A7L4ZQ15</accession>
<name>A0A7L4ZQ15_9FLAO</name>
<dbReference type="Proteomes" id="UP000464657">
    <property type="component" value="Chromosome"/>
</dbReference>
<evidence type="ECO:0000313" key="2">
    <source>
        <dbReference type="Proteomes" id="UP000464657"/>
    </source>
</evidence>
<dbReference type="KEGG" id="kan:IMCC3317_39940"/>
<reference evidence="1 2" key="1">
    <citation type="journal article" date="2013" name="Int. J. Syst. Evol. Microbiol.">
        <title>Kordia antarctica sp. nov., isolated from Antarctic seawater.</title>
        <authorList>
            <person name="Baek K."/>
            <person name="Choi A."/>
            <person name="Kang I."/>
            <person name="Lee K."/>
            <person name="Cho J.C."/>
        </authorList>
    </citation>
    <scope>NUCLEOTIDE SEQUENCE [LARGE SCALE GENOMIC DNA]</scope>
    <source>
        <strain evidence="1 2">IMCC3317</strain>
    </source>
</reference>